<keyword evidence="5" id="KW-1185">Reference proteome</keyword>
<accession>S8E3X0</accession>
<dbReference type="AlphaFoldDB" id="S8E3X0"/>
<dbReference type="HOGENOM" id="CLU_036729_0_1_1"/>
<dbReference type="eggNOG" id="ENOG502QRPF">
    <property type="taxonomic scope" value="Eukaryota"/>
</dbReference>
<dbReference type="STRING" id="743788.S8E3X0"/>
<dbReference type="SFLD" id="SFLDS00028">
    <property type="entry name" value="Proline_Racemase"/>
    <property type="match status" value="1"/>
</dbReference>
<dbReference type="InterPro" id="IPR008794">
    <property type="entry name" value="Pro_racemase_fam"/>
</dbReference>
<comment type="similarity">
    <text evidence="2">Belongs to the proline racemase family.</text>
</comment>
<dbReference type="PANTHER" id="PTHR33442:SF1">
    <property type="entry name" value="TRANS-3-HYDROXY-L-PROLINE DEHYDRATASE"/>
    <property type="match status" value="1"/>
</dbReference>
<evidence type="ECO:0000313" key="5">
    <source>
        <dbReference type="Proteomes" id="UP000015241"/>
    </source>
</evidence>
<name>S8E3X0_FOMSC</name>
<dbReference type="FunFam" id="3.10.310.10:FF:000003">
    <property type="entry name" value="Proline racemase"/>
    <property type="match status" value="1"/>
</dbReference>
<sequence length="397" mass="42779">MDVHSRISRTADDTSESTVIHTVDMHTSGEPTRIVVSGYPGLRGETLLRKRAYAKLSLDHLRTRLMWEPRGHADMYGALPVPTTELTHSGEADIGVLFMHNEGYSSMCGHATIALGRFLIDTQDKSIFPQRDSLQYDAARRETYLRLHAPCGVVRVTVPTILEGDRPRSDATRPVTFISVPSFVSARDVMVDIPDADRWAALGATGRGQVRVDIAYGGAFYAIVDVRDLGFTGLVGHGYTLREFDEATATVKKLLAGRHELLKHPSEPDLEYLYGVIVVDESYGGASESVGLCFFANQEVDRSPTGSGVSARVALEVARGRRGLGETAVFHSPVSLGSDDGFTGTAVEQVVLADGRVAVSVAVGGRGWYTGAHAFVAEGAEAEKGKGVAGFLLRDCL</sequence>
<dbReference type="Gene3D" id="3.10.310.10">
    <property type="entry name" value="Diaminopimelate Epimerase, Chain A, domain 1"/>
    <property type="match status" value="2"/>
</dbReference>
<dbReference type="EC" id="4.2.1.77" evidence="3"/>
<dbReference type="GO" id="GO:0050346">
    <property type="term" value="F:trans-L-3-hydroxyproline dehydratase activity"/>
    <property type="evidence" value="ECO:0007669"/>
    <property type="project" value="UniProtKB-EC"/>
</dbReference>
<reference evidence="4 5" key="1">
    <citation type="journal article" date="2012" name="Science">
        <title>The Paleozoic origin of enzymatic lignin decomposition reconstructed from 31 fungal genomes.</title>
        <authorList>
            <person name="Floudas D."/>
            <person name="Binder M."/>
            <person name="Riley R."/>
            <person name="Barry K."/>
            <person name="Blanchette R.A."/>
            <person name="Henrissat B."/>
            <person name="Martinez A.T."/>
            <person name="Otillar R."/>
            <person name="Spatafora J.W."/>
            <person name="Yadav J.S."/>
            <person name="Aerts A."/>
            <person name="Benoit I."/>
            <person name="Boyd A."/>
            <person name="Carlson A."/>
            <person name="Copeland A."/>
            <person name="Coutinho P.M."/>
            <person name="de Vries R.P."/>
            <person name="Ferreira P."/>
            <person name="Findley K."/>
            <person name="Foster B."/>
            <person name="Gaskell J."/>
            <person name="Glotzer D."/>
            <person name="Gorecki P."/>
            <person name="Heitman J."/>
            <person name="Hesse C."/>
            <person name="Hori C."/>
            <person name="Igarashi K."/>
            <person name="Jurgens J.A."/>
            <person name="Kallen N."/>
            <person name="Kersten P."/>
            <person name="Kohler A."/>
            <person name="Kuees U."/>
            <person name="Kumar T.K.A."/>
            <person name="Kuo A."/>
            <person name="LaButti K."/>
            <person name="Larrondo L.F."/>
            <person name="Lindquist E."/>
            <person name="Ling A."/>
            <person name="Lombard V."/>
            <person name="Lucas S."/>
            <person name="Lundell T."/>
            <person name="Martin R."/>
            <person name="McLaughlin D.J."/>
            <person name="Morgenstern I."/>
            <person name="Morin E."/>
            <person name="Murat C."/>
            <person name="Nagy L.G."/>
            <person name="Nolan M."/>
            <person name="Ohm R.A."/>
            <person name="Patyshakuliyeva A."/>
            <person name="Rokas A."/>
            <person name="Ruiz-Duenas F.J."/>
            <person name="Sabat G."/>
            <person name="Salamov A."/>
            <person name="Samejima M."/>
            <person name="Schmutz J."/>
            <person name="Slot J.C."/>
            <person name="St John F."/>
            <person name="Stenlid J."/>
            <person name="Sun H."/>
            <person name="Sun S."/>
            <person name="Syed K."/>
            <person name="Tsang A."/>
            <person name="Wiebenga A."/>
            <person name="Young D."/>
            <person name="Pisabarro A."/>
            <person name="Eastwood D.C."/>
            <person name="Martin F."/>
            <person name="Cullen D."/>
            <person name="Grigoriev I.V."/>
            <person name="Hibbett D.S."/>
        </authorList>
    </citation>
    <scope>NUCLEOTIDE SEQUENCE</scope>
    <source>
        <strain evidence="5">FP-58527</strain>
    </source>
</reference>
<comment type="catalytic activity">
    <reaction evidence="1">
        <text>trans-3-hydroxy-L-proline = 1-pyrroline-2-carboxylate + H2O</text>
        <dbReference type="Rhea" id="RHEA:10320"/>
        <dbReference type="ChEBI" id="CHEBI:15377"/>
        <dbReference type="ChEBI" id="CHEBI:39785"/>
        <dbReference type="ChEBI" id="CHEBI:57938"/>
        <dbReference type="EC" id="4.2.1.77"/>
    </reaction>
</comment>
<dbReference type="SUPFAM" id="SSF54506">
    <property type="entry name" value="Diaminopimelate epimerase-like"/>
    <property type="match status" value="1"/>
</dbReference>
<evidence type="ECO:0000256" key="2">
    <source>
        <dbReference type="ARBA" id="ARBA00007529"/>
    </source>
</evidence>
<dbReference type="PIRSF" id="PIRSF029792">
    <property type="entry name" value="Pro_racemase"/>
    <property type="match status" value="1"/>
</dbReference>
<evidence type="ECO:0000256" key="1">
    <source>
        <dbReference type="ARBA" id="ARBA00001148"/>
    </source>
</evidence>
<dbReference type="Proteomes" id="UP000015241">
    <property type="component" value="Unassembled WGS sequence"/>
</dbReference>
<dbReference type="InParanoid" id="S8E3X0"/>
<dbReference type="EMBL" id="KE504153">
    <property type="protein sequence ID" value="EPS99821.1"/>
    <property type="molecule type" value="Genomic_DNA"/>
</dbReference>
<proteinExistence type="inferred from homology"/>
<dbReference type="Pfam" id="PF05544">
    <property type="entry name" value="Pro_racemase"/>
    <property type="match status" value="1"/>
</dbReference>
<dbReference type="PANTHER" id="PTHR33442">
    <property type="entry name" value="TRANS-3-HYDROXY-L-PROLINE DEHYDRATASE"/>
    <property type="match status" value="1"/>
</dbReference>
<protein>
    <recommendedName>
        <fullName evidence="3">trans-L-3-hydroxyproline dehydratase</fullName>
        <ecNumber evidence="3">4.2.1.77</ecNumber>
    </recommendedName>
</protein>
<gene>
    <name evidence="4" type="ORF">FOMPIDRAFT_1163564</name>
</gene>
<evidence type="ECO:0000256" key="3">
    <source>
        <dbReference type="ARBA" id="ARBA00013105"/>
    </source>
</evidence>
<evidence type="ECO:0000313" key="4">
    <source>
        <dbReference type="EMBL" id="EPS99821.1"/>
    </source>
</evidence>
<dbReference type="OrthoDB" id="6409228at2759"/>
<organism evidence="4 5">
    <name type="scientific">Fomitopsis schrenkii</name>
    <name type="common">Brown rot fungus</name>
    <dbReference type="NCBI Taxonomy" id="2126942"/>
    <lineage>
        <taxon>Eukaryota</taxon>
        <taxon>Fungi</taxon>
        <taxon>Dikarya</taxon>
        <taxon>Basidiomycota</taxon>
        <taxon>Agaricomycotina</taxon>
        <taxon>Agaricomycetes</taxon>
        <taxon>Polyporales</taxon>
        <taxon>Fomitopsis</taxon>
    </lineage>
</organism>